<accession>A0AAV7PUT6</accession>
<gene>
    <name evidence="1" type="ORF">NDU88_010402</name>
</gene>
<evidence type="ECO:0000313" key="1">
    <source>
        <dbReference type="EMBL" id="KAJ1132072.1"/>
    </source>
</evidence>
<proteinExistence type="predicted"/>
<keyword evidence="2" id="KW-1185">Reference proteome</keyword>
<dbReference type="AlphaFoldDB" id="A0AAV7PUT6"/>
<comment type="caution">
    <text evidence="1">The sequence shown here is derived from an EMBL/GenBank/DDBJ whole genome shotgun (WGS) entry which is preliminary data.</text>
</comment>
<dbReference type="Proteomes" id="UP001066276">
    <property type="component" value="Chromosome 7"/>
</dbReference>
<protein>
    <submittedName>
        <fullName evidence="1">Uncharacterized protein</fullName>
    </submittedName>
</protein>
<evidence type="ECO:0000313" key="2">
    <source>
        <dbReference type="Proteomes" id="UP001066276"/>
    </source>
</evidence>
<reference evidence="1" key="1">
    <citation type="journal article" date="2022" name="bioRxiv">
        <title>Sequencing and chromosome-scale assembly of the giantPleurodeles waltlgenome.</title>
        <authorList>
            <person name="Brown T."/>
            <person name="Elewa A."/>
            <person name="Iarovenko S."/>
            <person name="Subramanian E."/>
            <person name="Araus A.J."/>
            <person name="Petzold A."/>
            <person name="Susuki M."/>
            <person name="Suzuki K.-i.T."/>
            <person name="Hayashi T."/>
            <person name="Toyoda A."/>
            <person name="Oliveira C."/>
            <person name="Osipova E."/>
            <person name="Leigh N.D."/>
            <person name="Simon A."/>
            <person name="Yun M.H."/>
        </authorList>
    </citation>
    <scope>NUCLEOTIDE SEQUENCE</scope>
    <source>
        <strain evidence="1">20211129_DDA</strain>
        <tissue evidence="1">Liver</tissue>
    </source>
</reference>
<organism evidence="1 2">
    <name type="scientific">Pleurodeles waltl</name>
    <name type="common">Iberian ribbed newt</name>
    <dbReference type="NCBI Taxonomy" id="8319"/>
    <lineage>
        <taxon>Eukaryota</taxon>
        <taxon>Metazoa</taxon>
        <taxon>Chordata</taxon>
        <taxon>Craniata</taxon>
        <taxon>Vertebrata</taxon>
        <taxon>Euteleostomi</taxon>
        <taxon>Amphibia</taxon>
        <taxon>Batrachia</taxon>
        <taxon>Caudata</taxon>
        <taxon>Salamandroidea</taxon>
        <taxon>Salamandridae</taxon>
        <taxon>Pleurodelinae</taxon>
        <taxon>Pleurodeles</taxon>
    </lineage>
</organism>
<dbReference type="EMBL" id="JANPWB010000011">
    <property type="protein sequence ID" value="KAJ1132072.1"/>
    <property type="molecule type" value="Genomic_DNA"/>
</dbReference>
<sequence length="117" mass="12537">MSDSGCCFEAPWLPGFEGHVLRPFDVIGGHIGAMPGATPEVGLNPDVGLKAQNLERGCSPLPGPRETQSYPAYQRQRWRAQILCCGLPPVTCLASFQRASETLQSRCSSSFVPAFAG</sequence>
<name>A0AAV7PUT6_PLEWA</name>